<dbReference type="EMBL" id="CP111026">
    <property type="protein sequence ID" value="WAR27831.1"/>
    <property type="molecule type" value="Genomic_DNA"/>
</dbReference>
<evidence type="ECO:0008006" key="4">
    <source>
        <dbReference type="Google" id="ProtNLM"/>
    </source>
</evidence>
<dbReference type="SUPFAM" id="SSF49842">
    <property type="entry name" value="TNF-like"/>
    <property type="match status" value="1"/>
</dbReference>
<evidence type="ECO:0000256" key="1">
    <source>
        <dbReference type="SAM" id="Phobius"/>
    </source>
</evidence>
<evidence type="ECO:0000313" key="2">
    <source>
        <dbReference type="EMBL" id="WAR27831.1"/>
    </source>
</evidence>
<protein>
    <recommendedName>
        <fullName evidence="4">TNF family profile domain-containing protein</fullName>
    </recommendedName>
</protein>
<organism evidence="2 3">
    <name type="scientific">Mya arenaria</name>
    <name type="common">Soft-shell clam</name>
    <dbReference type="NCBI Taxonomy" id="6604"/>
    <lineage>
        <taxon>Eukaryota</taxon>
        <taxon>Metazoa</taxon>
        <taxon>Spiralia</taxon>
        <taxon>Lophotrochozoa</taxon>
        <taxon>Mollusca</taxon>
        <taxon>Bivalvia</taxon>
        <taxon>Autobranchia</taxon>
        <taxon>Heteroconchia</taxon>
        <taxon>Euheterodonta</taxon>
        <taxon>Imparidentia</taxon>
        <taxon>Neoheterodontei</taxon>
        <taxon>Myida</taxon>
        <taxon>Myoidea</taxon>
        <taxon>Myidae</taxon>
        <taxon>Mya</taxon>
    </lineage>
</organism>
<keyword evidence="1" id="KW-0812">Transmembrane</keyword>
<keyword evidence="3" id="KW-1185">Reference proteome</keyword>
<gene>
    <name evidence="2" type="ORF">MAR_013535</name>
</gene>
<accession>A0ABY7G469</accession>
<dbReference type="Gene3D" id="2.60.120.40">
    <property type="match status" value="1"/>
</dbReference>
<sequence length="421" mass="47069">MEHINEIGEHDSSLPESVERLNRRLSRSLSIDEAFNSSKKEFKGGISAECMVVTLPTFVDETLKEEDSVKEVKERAQEKSFKEKKMDGLGVHEAGIGHEGGVDRTLKAPPCAYVTQNSVNEDREKAEKSKLLNGIGSVVDLRQDPSVKKQIYRSLSKQASVCEDQKENKDDDLVDKRPHVAIEMEWCSKTLASEVSSTQTVTGSRLERRWRRVMWCMVVNAIITFLLSCAVIVLIISRPTSSEPLQVSEFVSAKFAMPDSQKPLQESFKNKPEHARPIGRFVLDQQVLKNEGSLRWKESEQTAGSSVKPSQNDSCVVVPEAGLYRVSSLITFKFNGLTDRSEVAHSVSVPTDTDEGTLQRQVIAVPYRDPALPKRQETMVPSFHLTTAKVKAHNRICIAVTPVNLVYKSNIDNALMVEKVE</sequence>
<keyword evidence="1" id="KW-1133">Transmembrane helix</keyword>
<evidence type="ECO:0000313" key="3">
    <source>
        <dbReference type="Proteomes" id="UP001164746"/>
    </source>
</evidence>
<feature type="transmembrane region" description="Helical" evidence="1">
    <location>
        <begin position="213"/>
        <end position="236"/>
    </location>
</feature>
<dbReference type="InterPro" id="IPR008983">
    <property type="entry name" value="Tumour_necrosis_fac-like_dom"/>
</dbReference>
<name>A0ABY7G469_MYAAR</name>
<dbReference type="Proteomes" id="UP001164746">
    <property type="component" value="Chromosome 15"/>
</dbReference>
<proteinExistence type="predicted"/>
<keyword evidence="1" id="KW-0472">Membrane</keyword>
<reference evidence="2" key="1">
    <citation type="submission" date="2022-11" db="EMBL/GenBank/DDBJ databases">
        <title>Centuries of genome instability and evolution in soft-shell clam transmissible cancer (bioRxiv).</title>
        <authorList>
            <person name="Hart S.F.M."/>
            <person name="Yonemitsu M.A."/>
            <person name="Giersch R.M."/>
            <person name="Beal B.F."/>
            <person name="Arriagada G."/>
            <person name="Davis B.W."/>
            <person name="Ostrander E.A."/>
            <person name="Goff S.P."/>
            <person name="Metzger M.J."/>
        </authorList>
    </citation>
    <scope>NUCLEOTIDE SEQUENCE</scope>
    <source>
        <strain evidence="2">MELC-2E11</strain>
        <tissue evidence="2">Siphon/mantle</tissue>
    </source>
</reference>